<dbReference type="EMBL" id="SSOP01000021">
    <property type="protein sequence ID" value="KAB5594371.1"/>
    <property type="molecule type" value="Genomic_DNA"/>
</dbReference>
<dbReference type="AlphaFoldDB" id="A0A5N5QS42"/>
<feature type="compositionally biased region" description="Polar residues" evidence="1">
    <location>
        <begin position="440"/>
        <end position="453"/>
    </location>
</feature>
<feature type="chain" id="PRO_5024343063" evidence="3">
    <location>
        <begin position="22"/>
        <end position="471"/>
    </location>
</feature>
<gene>
    <name evidence="4" type="ORF">CTheo_2148</name>
</gene>
<name>A0A5N5QS42_9AGAM</name>
<sequence length="471" mass="49215">MAKSFLTALSVFSGIISPVAAFSFSYTPPVQCGDLTVTWTGGTAPFKLLITPFFSTPQDITIPSNAFNGTHGSYTTTLRITGKENQGRFLLTMSDATGVGTGGTSGVLTAASGSGCNTTDPGTPFTYSLDRSLQQCRPYTWSNYANAVQPVTITGLIPLGKTFVLNPPQGDSYTWTTNIATGTNVVFIMVDAQGRQGGSTDLYTVSASDDSSCITSNSPGSTAQSATTASASASVSATSTPTSVASSPGSTSTGNAAVIGSSIAGGAVFLFAIASLVWFLIQRRQKRRKDGEGDSIEGINGSKQHGHSADLIPDHLSGRSGVGSLPSPFSGDPLNREYIRSVYDPEPYVLPPPPSDNESYHPRHTLDRSSVHHSEHGDPIHTRVMSMSTSSGTGTSKAQMAAALAPGSVRSHGSQRFILHTDAGEIDDDEVVELPPMYTQVQPRTSPSANTAPPTDPVASETHTVNDPLRS</sequence>
<feature type="transmembrane region" description="Helical" evidence="2">
    <location>
        <begin position="256"/>
        <end position="281"/>
    </location>
</feature>
<evidence type="ECO:0000313" key="4">
    <source>
        <dbReference type="EMBL" id="KAB5594371.1"/>
    </source>
</evidence>
<proteinExistence type="predicted"/>
<protein>
    <submittedName>
        <fullName evidence="4">Alphaherpesvirus glycoprotein E domain containing protein</fullName>
    </submittedName>
</protein>
<feature type="compositionally biased region" description="Basic and acidic residues" evidence="1">
    <location>
        <begin position="358"/>
        <end position="376"/>
    </location>
</feature>
<evidence type="ECO:0000313" key="5">
    <source>
        <dbReference type="Proteomes" id="UP000383932"/>
    </source>
</evidence>
<organism evidence="4 5">
    <name type="scientific">Ceratobasidium theobromae</name>
    <dbReference type="NCBI Taxonomy" id="1582974"/>
    <lineage>
        <taxon>Eukaryota</taxon>
        <taxon>Fungi</taxon>
        <taxon>Dikarya</taxon>
        <taxon>Basidiomycota</taxon>
        <taxon>Agaricomycotina</taxon>
        <taxon>Agaricomycetes</taxon>
        <taxon>Cantharellales</taxon>
        <taxon>Ceratobasidiaceae</taxon>
        <taxon>Ceratobasidium</taxon>
    </lineage>
</organism>
<feature type="region of interest" description="Disordered" evidence="1">
    <location>
        <begin position="440"/>
        <end position="471"/>
    </location>
</feature>
<feature type="region of interest" description="Disordered" evidence="1">
    <location>
        <begin position="287"/>
        <end position="330"/>
    </location>
</feature>
<evidence type="ECO:0000256" key="3">
    <source>
        <dbReference type="SAM" id="SignalP"/>
    </source>
</evidence>
<dbReference type="OrthoDB" id="2591431at2759"/>
<keyword evidence="5" id="KW-1185">Reference proteome</keyword>
<keyword evidence="2" id="KW-0812">Transmembrane</keyword>
<feature type="region of interest" description="Disordered" evidence="1">
    <location>
        <begin position="350"/>
        <end position="376"/>
    </location>
</feature>
<dbReference type="Proteomes" id="UP000383932">
    <property type="component" value="Unassembled WGS sequence"/>
</dbReference>
<accession>A0A5N5QS42</accession>
<comment type="caution">
    <text evidence="4">The sequence shown here is derived from an EMBL/GenBank/DDBJ whole genome shotgun (WGS) entry which is preliminary data.</text>
</comment>
<evidence type="ECO:0000256" key="1">
    <source>
        <dbReference type="SAM" id="MobiDB-lite"/>
    </source>
</evidence>
<keyword evidence="2" id="KW-1133">Transmembrane helix</keyword>
<evidence type="ECO:0000256" key="2">
    <source>
        <dbReference type="SAM" id="Phobius"/>
    </source>
</evidence>
<keyword evidence="2" id="KW-0472">Membrane</keyword>
<keyword evidence="3" id="KW-0732">Signal</keyword>
<feature type="signal peptide" evidence="3">
    <location>
        <begin position="1"/>
        <end position="21"/>
    </location>
</feature>
<reference evidence="4 5" key="1">
    <citation type="journal article" date="2019" name="Fungal Biol. Biotechnol.">
        <title>Draft genome sequence of fastidious pathogen Ceratobasidium theobromae, which causes vascular-streak dieback in Theobroma cacao.</title>
        <authorList>
            <person name="Ali S.S."/>
            <person name="Asman A."/>
            <person name="Shao J."/>
            <person name="Firmansyah A.P."/>
            <person name="Susilo A.W."/>
            <person name="Rosmana A."/>
            <person name="McMahon P."/>
            <person name="Junaid M."/>
            <person name="Guest D."/>
            <person name="Kheng T.Y."/>
            <person name="Meinhardt L.W."/>
            <person name="Bailey B.A."/>
        </authorList>
    </citation>
    <scope>NUCLEOTIDE SEQUENCE [LARGE SCALE GENOMIC DNA]</scope>
    <source>
        <strain evidence="4 5">CT2</strain>
    </source>
</reference>